<accession>A0A1N7M7Z4</accession>
<sequence>MSADPGLRAVIQSFLAMCGPVSAEDVALWEAALAACDCTAGEAVKAFGGYLAMTGARPAPITIVTFIHAERGAGSMRAIALRVATRRGLTLEALWGTCRDAALVDARAEVAGRMRAAGYDVARIARFLRRDRSTVSHLLQRGAQDLTGPSADREVVRCG</sequence>
<dbReference type="GO" id="GO:0043565">
    <property type="term" value="F:sequence-specific DNA binding"/>
    <property type="evidence" value="ECO:0007669"/>
    <property type="project" value="InterPro"/>
</dbReference>
<keyword evidence="2" id="KW-1185">Reference proteome</keyword>
<dbReference type="Gene3D" id="1.10.1750.10">
    <property type="match status" value="1"/>
</dbReference>
<dbReference type="AlphaFoldDB" id="A0A1N7M7Z4"/>
<evidence type="ECO:0000313" key="2">
    <source>
        <dbReference type="Proteomes" id="UP000186221"/>
    </source>
</evidence>
<dbReference type="RefSeq" id="WP_076484683.1">
    <property type="nucleotide sequence ID" value="NZ_FTOG01000005.1"/>
</dbReference>
<organism evidence="1 2">
    <name type="scientific">Rhodobacter aestuarii</name>
    <dbReference type="NCBI Taxonomy" id="453582"/>
    <lineage>
        <taxon>Bacteria</taxon>
        <taxon>Pseudomonadati</taxon>
        <taxon>Pseudomonadota</taxon>
        <taxon>Alphaproteobacteria</taxon>
        <taxon>Rhodobacterales</taxon>
        <taxon>Rhodobacter group</taxon>
        <taxon>Rhodobacter</taxon>
    </lineage>
</organism>
<name>A0A1N7M7Z4_9RHOB</name>
<proteinExistence type="predicted"/>
<reference evidence="2" key="1">
    <citation type="submission" date="2017-01" db="EMBL/GenBank/DDBJ databases">
        <authorList>
            <person name="Varghese N."/>
            <person name="Submissions S."/>
        </authorList>
    </citation>
    <scope>NUCLEOTIDE SEQUENCE [LARGE SCALE GENOMIC DNA]</scope>
    <source>
        <strain evidence="2">DSM 19945</strain>
    </source>
</reference>
<protein>
    <submittedName>
        <fullName evidence="1">Uncharacterized protein</fullName>
    </submittedName>
</protein>
<evidence type="ECO:0000313" key="1">
    <source>
        <dbReference type="EMBL" id="SIS82235.1"/>
    </source>
</evidence>
<dbReference type="STRING" id="453582.SAMN05421580_105178"/>
<dbReference type="InterPro" id="IPR010921">
    <property type="entry name" value="Trp_repressor/repl_initiator"/>
</dbReference>
<dbReference type="Proteomes" id="UP000186221">
    <property type="component" value="Unassembled WGS sequence"/>
</dbReference>
<gene>
    <name evidence="1" type="ORF">SAMN05421580_105178</name>
</gene>
<dbReference type="SUPFAM" id="SSF48295">
    <property type="entry name" value="TrpR-like"/>
    <property type="match status" value="1"/>
</dbReference>
<dbReference type="EMBL" id="FTOG01000005">
    <property type="protein sequence ID" value="SIS82235.1"/>
    <property type="molecule type" value="Genomic_DNA"/>
</dbReference>